<accession>A0A183WPW9</accession>
<dbReference type="WBParaSite" id="TREG1_74360.1">
    <property type="protein sequence ID" value="TREG1_74360.1"/>
    <property type="gene ID" value="TREG1_74360"/>
</dbReference>
<name>A0A183WPW9_TRIRE</name>
<dbReference type="AlphaFoldDB" id="A0A183WPW9"/>
<evidence type="ECO:0000313" key="2">
    <source>
        <dbReference type="WBParaSite" id="TREG1_74360.1"/>
    </source>
</evidence>
<reference evidence="1" key="1">
    <citation type="submission" date="2022-06" db="EMBL/GenBank/DDBJ databases">
        <authorList>
            <person name="Berger JAMES D."/>
            <person name="Berger JAMES D."/>
        </authorList>
    </citation>
    <scope>NUCLEOTIDE SEQUENCE [LARGE SCALE GENOMIC DNA]</scope>
</reference>
<reference evidence="2" key="2">
    <citation type="submission" date="2023-11" db="UniProtKB">
        <authorList>
            <consortium name="WormBaseParasite"/>
        </authorList>
    </citation>
    <scope>IDENTIFICATION</scope>
</reference>
<evidence type="ECO:0000313" key="1">
    <source>
        <dbReference type="Proteomes" id="UP000050795"/>
    </source>
</evidence>
<protein>
    <submittedName>
        <fullName evidence="2">Uncharacterized protein</fullName>
    </submittedName>
</protein>
<dbReference type="Proteomes" id="UP000050795">
    <property type="component" value="Unassembled WGS sequence"/>
</dbReference>
<proteinExistence type="predicted"/>
<sequence length="69" mass="7772">MVDTTSTVPTDIPSVQQYLYRHLSSDSSVCYYSIPNNAQALMTHHSTSTRMATVLLTNNHYPVIDLTLR</sequence>
<organism evidence="1 2">
    <name type="scientific">Trichobilharzia regenti</name>
    <name type="common">Nasal bird schistosome</name>
    <dbReference type="NCBI Taxonomy" id="157069"/>
    <lineage>
        <taxon>Eukaryota</taxon>
        <taxon>Metazoa</taxon>
        <taxon>Spiralia</taxon>
        <taxon>Lophotrochozoa</taxon>
        <taxon>Platyhelminthes</taxon>
        <taxon>Trematoda</taxon>
        <taxon>Digenea</taxon>
        <taxon>Strigeidida</taxon>
        <taxon>Schistosomatoidea</taxon>
        <taxon>Schistosomatidae</taxon>
        <taxon>Trichobilharzia</taxon>
    </lineage>
</organism>
<keyword evidence="1" id="KW-1185">Reference proteome</keyword>